<dbReference type="Pfam" id="PF06013">
    <property type="entry name" value="WXG100"/>
    <property type="match status" value="1"/>
</dbReference>
<dbReference type="InterPro" id="IPR036689">
    <property type="entry name" value="ESAT-6-like_sf"/>
</dbReference>
<keyword evidence="3" id="KW-1185">Reference proteome</keyword>
<evidence type="ECO:0000313" key="2">
    <source>
        <dbReference type="EMBL" id="SFA88799.1"/>
    </source>
</evidence>
<organism evidence="2 3">
    <name type="scientific">Cellulomonas marina</name>
    <dbReference type="NCBI Taxonomy" id="988821"/>
    <lineage>
        <taxon>Bacteria</taxon>
        <taxon>Bacillati</taxon>
        <taxon>Actinomycetota</taxon>
        <taxon>Actinomycetes</taxon>
        <taxon>Micrococcales</taxon>
        <taxon>Cellulomonadaceae</taxon>
        <taxon>Cellulomonas</taxon>
    </lineage>
</organism>
<evidence type="ECO:0000313" key="3">
    <source>
        <dbReference type="Proteomes" id="UP000199012"/>
    </source>
</evidence>
<proteinExistence type="inferred from homology"/>
<reference evidence="3" key="1">
    <citation type="submission" date="2016-10" db="EMBL/GenBank/DDBJ databases">
        <authorList>
            <person name="Varghese N."/>
            <person name="Submissions S."/>
        </authorList>
    </citation>
    <scope>NUCLEOTIDE SEQUENCE [LARGE SCALE GENOMIC DNA]</scope>
    <source>
        <strain evidence="3">CGMCC 4.6945</strain>
    </source>
</reference>
<dbReference type="AlphaFoldDB" id="A0A1I0WJ67"/>
<name>A0A1I0WJ67_9CELL</name>
<dbReference type="STRING" id="988821.SAMN05421867_10342"/>
<dbReference type="InterPro" id="IPR010310">
    <property type="entry name" value="T7SS_ESAT-6-like"/>
</dbReference>
<evidence type="ECO:0000256" key="1">
    <source>
        <dbReference type="RuleBase" id="RU362001"/>
    </source>
</evidence>
<dbReference type="RefSeq" id="WP_090031041.1">
    <property type="nucleotide sequence ID" value="NZ_BONM01000002.1"/>
</dbReference>
<protein>
    <recommendedName>
        <fullName evidence="1">ESAT-6-like protein</fullName>
    </recommendedName>
</protein>
<dbReference type="SUPFAM" id="SSF140453">
    <property type="entry name" value="EsxAB dimer-like"/>
    <property type="match status" value="1"/>
</dbReference>
<sequence>MSRYEVDSEALAASAARVAGITEGLRAQAEALRRELATLEGSWRGAAAAACAEAVTTWAGAHAALQDSLARIEAALGSAARTYGDADAYAARLFAG</sequence>
<comment type="similarity">
    <text evidence="1">Belongs to the WXG100 family.</text>
</comment>
<dbReference type="EMBL" id="FOKA01000003">
    <property type="protein sequence ID" value="SFA88799.1"/>
    <property type="molecule type" value="Genomic_DNA"/>
</dbReference>
<dbReference type="Proteomes" id="UP000199012">
    <property type="component" value="Unassembled WGS sequence"/>
</dbReference>
<dbReference type="Gene3D" id="1.10.287.1060">
    <property type="entry name" value="ESAT-6-like"/>
    <property type="match status" value="1"/>
</dbReference>
<gene>
    <name evidence="2" type="ORF">SAMN05421867_10342</name>
</gene>
<dbReference type="NCBIfam" id="TIGR03930">
    <property type="entry name" value="WXG100_ESAT6"/>
    <property type="match status" value="1"/>
</dbReference>
<accession>A0A1I0WJ67</accession>
<dbReference type="OrthoDB" id="4231069at2"/>